<dbReference type="AlphaFoldDB" id="A0A2A4B317"/>
<feature type="signal peptide" evidence="2">
    <location>
        <begin position="1"/>
        <end position="18"/>
    </location>
</feature>
<evidence type="ECO:0000259" key="3">
    <source>
        <dbReference type="Pfam" id="PF13767"/>
    </source>
</evidence>
<name>A0A2A4B317_9SPHN</name>
<accession>A0A2A4B317</accession>
<keyword evidence="5" id="KW-1185">Reference proteome</keyword>
<dbReference type="Proteomes" id="UP000218366">
    <property type="component" value="Unassembled WGS sequence"/>
</dbReference>
<protein>
    <recommendedName>
        <fullName evidence="3">DUF4168 domain-containing protein</fullName>
    </recommendedName>
</protein>
<feature type="region of interest" description="Disordered" evidence="1">
    <location>
        <begin position="22"/>
        <end position="51"/>
    </location>
</feature>
<evidence type="ECO:0000313" key="5">
    <source>
        <dbReference type="Proteomes" id="UP000218366"/>
    </source>
</evidence>
<feature type="domain" description="DUF4168" evidence="3">
    <location>
        <begin position="80"/>
        <end position="117"/>
    </location>
</feature>
<sequence>MRSFTLAAAAIASTFAVAAGAQETPAAGAAPAQEAAPATGATPSASAGATATVSDAEVTQFATALAAVDKINKDAATPAAEKQAKMAEAVTSAGLTPERFNSIGQSLSKDPALQAKVAAAMQAKGGAPS</sequence>
<evidence type="ECO:0000313" key="4">
    <source>
        <dbReference type="EMBL" id="PCD03593.1"/>
    </source>
</evidence>
<proteinExistence type="predicted"/>
<gene>
    <name evidence="4" type="ORF">COC42_04295</name>
</gene>
<evidence type="ECO:0000256" key="2">
    <source>
        <dbReference type="SAM" id="SignalP"/>
    </source>
</evidence>
<dbReference type="Pfam" id="PF13767">
    <property type="entry name" value="DUF4168"/>
    <property type="match status" value="1"/>
</dbReference>
<feature type="chain" id="PRO_5013263364" description="DUF4168 domain-containing protein" evidence="2">
    <location>
        <begin position="19"/>
        <end position="129"/>
    </location>
</feature>
<evidence type="ECO:0000256" key="1">
    <source>
        <dbReference type="SAM" id="MobiDB-lite"/>
    </source>
</evidence>
<reference evidence="4 5" key="1">
    <citation type="submission" date="2017-09" db="EMBL/GenBank/DDBJ databases">
        <title>Sphingomonas spermidinifaciens 9NM-10, whole genome shotgun sequence.</title>
        <authorList>
            <person name="Feng G."/>
            <person name="Zhu H."/>
        </authorList>
    </citation>
    <scope>NUCLEOTIDE SEQUENCE [LARGE SCALE GENOMIC DNA]</scope>
    <source>
        <strain evidence="4 5">9NM-10</strain>
    </source>
</reference>
<dbReference type="InterPro" id="IPR025433">
    <property type="entry name" value="DUF4168"/>
</dbReference>
<keyword evidence="2" id="KW-0732">Signal</keyword>
<dbReference type="RefSeq" id="WP_096341996.1">
    <property type="nucleotide sequence ID" value="NZ_NWMW01000001.1"/>
</dbReference>
<dbReference type="EMBL" id="NWMW01000001">
    <property type="protein sequence ID" value="PCD03593.1"/>
    <property type="molecule type" value="Genomic_DNA"/>
</dbReference>
<comment type="caution">
    <text evidence="4">The sequence shown here is derived from an EMBL/GenBank/DDBJ whole genome shotgun (WGS) entry which is preliminary data.</text>
</comment>
<dbReference type="OrthoDB" id="7586068at2"/>
<organism evidence="4 5">
    <name type="scientific">Sphingomonas spermidinifaciens</name>
    <dbReference type="NCBI Taxonomy" id="1141889"/>
    <lineage>
        <taxon>Bacteria</taxon>
        <taxon>Pseudomonadati</taxon>
        <taxon>Pseudomonadota</taxon>
        <taxon>Alphaproteobacteria</taxon>
        <taxon>Sphingomonadales</taxon>
        <taxon>Sphingomonadaceae</taxon>
        <taxon>Sphingomonas</taxon>
    </lineage>
</organism>